<dbReference type="STRING" id="1408281.Epro_0736"/>
<evidence type="ECO:0000313" key="2">
    <source>
        <dbReference type="Proteomes" id="UP000035337"/>
    </source>
</evidence>
<dbReference type="Proteomes" id="UP000035337">
    <property type="component" value="Chromosome"/>
</dbReference>
<accession>A0A0G3WJQ8</accession>
<proteinExistence type="predicted"/>
<reference evidence="1 2" key="1">
    <citation type="submission" date="2014-09" db="EMBL/GenBank/DDBJ databases">
        <title>Complete genome sequence of Endomicrobium proavitum.</title>
        <authorList>
            <person name="Zheng H."/>
        </authorList>
    </citation>
    <scope>NUCLEOTIDE SEQUENCE [LARGE SCALE GENOMIC DNA]</scope>
    <source>
        <strain evidence="1 2">Rsa215</strain>
    </source>
</reference>
<dbReference type="EMBL" id="CP009498">
    <property type="protein sequence ID" value="AKL98115.1"/>
    <property type="molecule type" value="Genomic_DNA"/>
</dbReference>
<dbReference type="AlphaFoldDB" id="A0A0G3WJQ8"/>
<keyword evidence="2" id="KW-1185">Reference proteome</keyword>
<sequence length="109" mass="12152">MSSPTDALKIKVEKSKQELEKTGYFKPVKIFVGSATCENAAGAQKVYEVFSDALKNGSDFFLTKKGCAGRCNLEPTVEVYFEGKKPENYVHVNEEKAREIIDGLKKVKK</sequence>
<name>A0A0G3WJQ8_9BACT</name>
<dbReference type="KEGG" id="epo:Epro_0736"/>
<dbReference type="OrthoDB" id="9800692at2"/>
<dbReference type="Gene3D" id="3.40.30.10">
    <property type="entry name" value="Glutaredoxin"/>
    <property type="match status" value="1"/>
</dbReference>
<organism evidence="1 2">
    <name type="scientific">Endomicrobium proavitum</name>
    <dbReference type="NCBI Taxonomy" id="1408281"/>
    <lineage>
        <taxon>Bacteria</taxon>
        <taxon>Pseudomonadati</taxon>
        <taxon>Elusimicrobiota</taxon>
        <taxon>Endomicrobiia</taxon>
        <taxon>Endomicrobiales</taxon>
        <taxon>Endomicrobiaceae</taxon>
        <taxon>Endomicrobium</taxon>
    </lineage>
</organism>
<protein>
    <submittedName>
        <fullName evidence="1">Ferredoxin</fullName>
    </submittedName>
</protein>
<dbReference type="CDD" id="cd02980">
    <property type="entry name" value="TRX_Fd_family"/>
    <property type="match status" value="1"/>
</dbReference>
<dbReference type="SUPFAM" id="SSF52833">
    <property type="entry name" value="Thioredoxin-like"/>
    <property type="match status" value="1"/>
</dbReference>
<gene>
    <name evidence="1" type="ORF">Epro_0736</name>
</gene>
<dbReference type="InterPro" id="IPR036249">
    <property type="entry name" value="Thioredoxin-like_sf"/>
</dbReference>
<evidence type="ECO:0000313" key="1">
    <source>
        <dbReference type="EMBL" id="AKL98115.1"/>
    </source>
</evidence>